<dbReference type="EMBL" id="JAPFQO010000009">
    <property type="protein sequence ID" value="MCX2741181.1"/>
    <property type="molecule type" value="Genomic_DNA"/>
</dbReference>
<feature type="domain" description="CBS" evidence="4">
    <location>
        <begin position="235"/>
        <end position="294"/>
    </location>
</feature>
<dbReference type="SMART" id="SM00116">
    <property type="entry name" value="CBS"/>
    <property type="match status" value="2"/>
</dbReference>
<dbReference type="Gene3D" id="2.60.120.10">
    <property type="entry name" value="Jelly Rolls"/>
    <property type="match status" value="1"/>
</dbReference>
<name>A0ABT3RI67_9BACT</name>
<dbReference type="SUPFAM" id="SSF51206">
    <property type="entry name" value="cAMP-binding domain-like"/>
    <property type="match status" value="1"/>
</dbReference>
<dbReference type="PANTHER" id="PTHR43080">
    <property type="entry name" value="CBS DOMAIN-CONTAINING PROTEIN CBSX3, MITOCHONDRIAL"/>
    <property type="match status" value="1"/>
</dbReference>
<dbReference type="InterPro" id="IPR000644">
    <property type="entry name" value="CBS_dom"/>
</dbReference>
<evidence type="ECO:0000313" key="6">
    <source>
        <dbReference type="Proteomes" id="UP001207228"/>
    </source>
</evidence>
<protein>
    <submittedName>
        <fullName evidence="5">DUF294 nucleotidyltransferase-like domain-containing protein</fullName>
    </submittedName>
</protein>
<dbReference type="Pfam" id="PF03445">
    <property type="entry name" value="DUF294"/>
    <property type="match status" value="1"/>
</dbReference>
<dbReference type="SUPFAM" id="SSF54631">
    <property type="entry name" value="CBS-domain pair"/>
    <property type="match status" value="1"/>
</dbReference>
<evidence type="ECO:0000259" key="3">
    <source>
        <dbReference type="PROSITE" id="PS50042"/>
    </source>
</evidence>
<dbReference type="PROSITE" id="PS50042">
    <property type="entry name" value="CNMP_BINDING_3"/>
    <property type="match status" value="1"/>
</dbReference>
<gene>
    <name evidence="5" type="ORF">OO017_14575</name>
</gene>
<keyword evidence="6" id="KW-1185">Reference proteome</keyword>
<evidence type="ECO:0000256" key="2">
    <source>
        <dbReference type="PROSITE-ProRule" id="PRU00703"/>
    </source>
</evidence>
<dbReference type="CDD" id="cd05401">
    <property type="entry name" value="NT_GlnE_GlnD_like"/>
    <property type="match status" value="1"/>
</dbReference>
<dbReference type="InterPro" id="IPR046342">
    <property type="entry name" value="CBS_dom_sf"/>
</dbReference>
<dbReference type="Proteomes" id="UP001207228">
    <property type="component" value="Unassembled WGS sequence"/>
</dbReference>
<evidence type="ECO:0000259" key="4">
    <source>
        <dbReference type="PROSITE" id="PS51371"/>
    </source>
</evidence>
<accession>A0ABT3RI67</accession>
<dbReference type="Gene3D" id="3.10.580.10">
    <property type="entry name" value="CBS-domain"/>
    <property type="match status" value="1"/>
</dbReference>
<dbReference type="PANTHER" id="PTHR43080:SF2">
    <property type="entry name" value="CBS DOMAIN-CONTAINING PROTEIN"/>
    <property type="match status" value="1"/>
</dbReference>
<dbReference type="RefSeq" id="WP_266053293.1">
    <property type="nucleotide sequence ID" value="NZ_JAPFQO010000009.1"/>
</dbReference>
<dbReference type="InterPro" id="IPR051257">
    <property type="entry name" value="Diverse_CBS-Domain"/>
</dbReference>
<feature type="domain" description="CBS" evidence="4">
    <location>
        <begin position="170"/>
        <end position="227"/>
    </location>
</feature>
<sequence length="635" mass="73888">MRDKLDFLKTVKPFNLLPEEVLLGVADLLQEVRYTKDTAIFHQEVTKMKGVDLIVEGEYESFFYDSEQNRRVIEHHHSGYCYGGISVLLNRKRSLRSVIAKKGTVVYFLPRRDFRQLCQAYEDFFHYFTVEFGRRMLNDEFAHFVKKPTAFEDNFIASDQLYSRKIETLVYRELVTCHGDTPIYEVARLMAEKKVSCLFVQNTQGQVIGYLTDISIRDNVVARQVSVQEPVRQVMDNPIVSINTQAFVYEAILLMFRTKTRYLLVEENGQYLGFLSRNKLLSDQAQSPFMFIQSVKLAQSVEELKRKWEKVPEIVYQLLDRGVKPGIVNQVITTVSDTIATKVIEGVIEEMGAPPAKFVFMVLGSEGRKEQTLNTDQDNAIIYEDKANEQRELVREYFLRFADQVSERLDTIGFSYCKGGFMAKNPKWTHSLSHWKRNYSSWMQEPDQEKVMKFSTFFDCRYIYGEASIMEELRAFLDEELQKPLGRFLYHMAQNALQYEPPLTFFKNIKTFNKGGHEVFDIKKTMTPIVDLVRVHALKSRVFKTNTGERLEALKVLGEFAENDLHELMHAYYYLMSLRLKKQAVQMIQDKAAPDNFIDIRSLTKIEQATLKEIFKTIGNFQASIKLKFTNSLLG</sequence>
<dbReference type="InterPro" id="IPR005105">
    <property type="entry name" value="GlnD_Uridyltrans_N"/>
</dbReference>
<dbReference type="CDD" id="cd00038">
    <property type="entry name" value="CAP_ED"/>
    <property type="match status" value="1"/>
</dbReference>
<dbReference type="InterPro" id="IPR000595">
    <property type="entry name" value="cNMP-bd_dom"/>
</dbReference>
<dbReference type="PROSITE" id="PS51371">
    <property type="entry name" value="CBS"/>
    <property type="match status" value="2"/>
</dbReference>
<proteinExistence type="predicted"/>
<evidence type="ECO:0000313" key="5">
    <source>
        <dbReference type="EMBL" id="MCX2741181.1"/>
    </source>
</evidence>
<comment type="caution">
    <text evidence="5">The sequence shown here is derived from an EMBL/GenBank/DDBJ whole genome shotgun (WGS) entry which is preliminary data.</text>
</comment>
<reference evidence="5 6" key="1">
    <citation type="submission" date="2022-11" db="EMBL/GenBank/DDBJ databases">
        <title>The characterization of three novel Bacteroidetes species and genomic analysis of their roles in tidal elemental geochemical cycles.</title>
        <authorList>
            <person name="Ma K.-J."/>
        </authorList>
    </citation>
    <scope>NUCLEOTIDE SEQUENCE [LARGE SCALE GENOMIC DNA]</scope>
    <source>
        <strain evidence="5 6">M82</strain>
    </source>
</reference>
<keyword evidence="1 2" id="KW-0129">CBS domain</keyword>
<dbReference type="InterPro" id="IPR018821">
    <property type="entry name" value="DUF294_put_nucleoTrafse_sb-bd"/>
</dbReference>
<dbReference type="InterPro" id="IPR014710">
    <property type="entry name" value="RmlC-like_jellyroll"/>
</dbReference>
<evidence type="ECO:0000256" key="1">
    <source>
        <dbReference type="ARBA" id="ARBA00023122"/>
    </source>
</evidence>
<feature type="domain" description="Cyclic nucleotide-binding" evidence="3">
    <location>
        <begin position="13"/>
        <end position="135"/>
    </location>
</feature>
<dbReference type="Pfam" id="PF00027">
    <property type="entry name" value="cNMP_binding"/>
    <property type="match status" value="1"/>
</dbReference>
<dbReference type="InterPro" id="IPR018490">
    <property type="entry name" value="cNMP-bd_dom_sf"/>
</dbReference>
<dbReference type="Pfam" id="PF10335">
    <property type="entry name" value="DUF294_C"/>
    <property type="match status" value="1"/>
</dbReference>
<dbReference type="Pfam" id="PF00571">
    <property type="entry name" value="CBS"/>
    <property type="match status" value="2"/>
</dbReference>
<organism evidence="5 6">
    <name type="scientific">Pontibacter anaerobius</name>
    <dbReference type="NCBI Taxonomy" id="2993940"/>
    <lineage>
        <taxon>Bacteria</taxon>
        <taxon>Pseudomonadati</taxon>
        <taxon>Bacteroidota</taxon>
        <taxon>Cytophagia</taxon>
        <taxon>Cytophagales</taxon>
        <taxon>Hymenobacteraceae</taxon>
        <taxon>Pontibacter</taxon>
    </lineage>
</organism>